<dbReference type="AlphaFoldDB" id="A0A177CYA2"/>
<dbReference type="Proteomes" id="UP000077069">
    <property type="component" value="Unassembled WGS sequence"/>
</dbReference>
<reference evidence="2 3" key="1">
    <citation type="submission" date="2016-05" db="EMBL/GenBank/DDBJ databases">
        <title>Comparative analysis of secretome profiles of manganese(II)-oxidizing ascomycete fungi.</title>
        <authorList>
            <consortium name="DOE Joint Genome Institute"/>
            <person name="Zeiner C.A."/>
            <person name="Purvine S.O."/>
            <person name="Zink E.M."/>
            <person name="Wu S."/>
            <person name="Pasa-Tolic L."/>
            <person name="Chaput D.L."/>
            <person name="Haridas S."/>
            <person name="Grigoriev I.V."/>
            <person name="Santelli C.M."/>
            <person name="Hansel C.M."/>
        </authorList>
    </citation>
    <scope>NUCLEOTIDE SEQUENCE [LARGE SCALE GENOMIC DNA]</scope>
    <source>
        <strain evidence="2 3">AP3s5-JAC2a</strain>
    </source>
</reference>
<organism evidence="2 3">
    <name type="scientific">Paraphaeosphaeria sporulosa</name>
    <dbReference type="NCBI Taxonomy" id="1460663"/>
    <lineage>
        <taxon>Eukaryota</taxon>
        <taxon>Fungi</taxon>
        <taxon>Dikarya</taxon>
        <taxon>Ascomycota</taxon>
        <taxon>Pezizomycotina</taxon>
        <taxon>Dothideomycetes</taxon>
        <taxon>Pleosporomycetidae</taxon>
        <taxon>Pleosporales</taxon>
        <taxon>Massarineae</taxon>
        <taxon>Didymosphaeriaceae</taxon>
        <taxon>Paraphaeosphaeria</taxon>
    </lineage>
</organism>
<dbReference type="GeneID" id="28767844"/>
<evidence type="ECO:0008006" key="4">
    <source>
        <dbReference type="Google" id="ProtNLM"/>
    </source>
</evidence>
<protein>
    <recommendedName>
        <fullName evidence="4">Secreted protein</fullName>
    </recommendedName>
</protein>
<dbReference type="InParanoid" id="A0A177CYA2"/>
<accession>A0A177CYA2</accession>
<keyword evidence="1" id="KW-0732">Signal</keyword>
<keyword evidence="3" id="KW-1185">Reference proteome</keyword>
<evidence type="ECO:0000256" key="1">
    <source>
        <dbReference type="SAM" id="SignalP"/>
    </source>
</evidence>
<evidence type="ECO:0000313" key="3">
    <source>
        <dbReference type="Proteomes" id="UP000077069"/>
    </source>
</evidence>
<proteinExistence type="predicted"/>
<sequence>MMLITTTAVFLATPFASPSNSCETILFPSFCLMQAHSVAAHPMSNPSIAFESLRSEISGSVSNNTRGRRNVFTLSLSLGNISMV</sequence>
<name>A0A177CYA2_9PLEO</name>
<gene>
    <name evidence="2" type="ORF">CC84DRAFT_125246</name>
</gene>
<evidence type="ECO:0000313" key="2">
    <source>
        <dbReference type="EMBL" id="OAG12545.1"/>
    </source>
</evidence>
<feature type="chain" id="PRO_5008058740" description="Secreted protein" evidence="1">
    <location>
        <begin position="19"/>
        <end position="84"/>
    </location>
</feature>
<feature type="signal peptide" evidence="1">
    <location>
        <begin position="1"/>
        <end position="18"/>
    </location>
</feature>
<dbReference type="RefSeq" id="XP_018042910.1">
    <property type="nucleotide sequence ID" value="XM_018184358.1"/>
</dbReference>
<dbReference type="EMBL" id="KV441548">
    <property type="protein sequence ID" value="OAG12545.1"/>
    <property type="molecule type" value="Genomic_DNA"/>
</dbReference>